<evidence type="ECO:0000313" key="1">
    <source>
        <dbReference type="EMBL" id="KAH7911935.1"/>
    </source>
</evidence>
<protein>
    <submittedName>
        <fullName evidence="1">Uncharacterized protein</fullName>
    </submittedName>
</protein>
<organism evidence="1 2">
    <name type="scientific">Hygrophoropsis aurantiaca</name>
    <dbReference type="NCBI Taxonomy" id="72124"/>
    <lineage>
        <taxon>Eukaryota</taxon>
        <taxon>Fungi</taxon>
        <taxon>Dikarya</taxon>
        <taxon>Basidiomycota</taxon>
        <taxon>Agaricomycotina</taxon>
        <taxon>Agaricomycetes</taxon>
        <taxon>Agaricomycetidae</taxon>
        <taxon>Boletales</taxon>
        <taxon>Coniophorineae</taxon>
        <taxon>Hygrophoropsidaceae</taxon>
        <taxon>Hygrophoropsis</taxon>
    </lineage>
</organism>
<dbReference type="Proteomes" id="UP000790377">
    <property type="component" value="Unassembled WGS sequence"/>
</dbReference>
<evidence type="ECO:0000313" key="2">
    <source>
        <dbReference type="Proteomes" id="UP000790377"/>
    </source>
</evidence>
<comment type="caution">
    <text evidence="1">The sequence shown here is derived from an EMBL/GenBank/DDBJ whole genome shotgun (WGS) entry which is preliminary data.</text>
</comment>
<proteinExistence type="predicted"/>
<sequence length="831" mass="94195">MLRGVSRICRQHIKQAPLIPVGEKRSILVLHRIRNNSFHTPCPCQTQSLSQAHKGSTRTASQEENIQFGNNFGSQSSETWIRELYTPELLDAVDAFPLRETNNAVQAGLREIITSPVLSAHFSPRENAKKLAENMALTQYPQRAHQVLIIAHALGCQFKLSHFECVAHQLIQGKHWSAIPYLVYLAKNQCGRVSIRMLNYKTRALVECRRYDRLIDILQDFVRENLRPNRRTFHLLLSGHLLNRNLNLAKDTMEKMVKAGFPVDASTHATIVLAYRSLGLDADVQTRAFEILRDIDGRTSTAVLNSIIQQFLDINDRKGASQFLKLFGKANRPHSIISSLPRSPHLSIHSTVRPDVVTYTMLINYMARQRDLHGVLVTLNRMKVAQVKPDSNLVAALIRAYCFTGRQNIAINLVAHMCYSSTAAHFLMSSLCAPREHNLPLEVTGISLTAEHFNVLMDGILRLRGIPGARIVLRTMCVNGIRPDEGTVQVIMDYLDKAESARPRELIRLLRYLSTRSLSPSLRHVHVILRSILRREKFLIYGSGWDVTAAKYSPKRKDLALFPEGRTSFTRTTFEPTAGLRPPRHLRYDSWLRPIICSLSRRKIKSDRTTVALRMRHEAVVKSKFVAAKDVFKHMVAQGMHPNLFHYTALMDGYSKQGDLQSAEDVMQAAQRTGLQPNVVMYTILIAGHGRKGDPDNAMRIFQKMISAGITPDVPSIDAVAHAYFAAGAYNVAKRTLIALWSQVRPFPEELALAPLKTLAQVFRSYPENPTYSNKRLTKQERRLLRWKLVGVLRAWERQKTWAEMGRSALERTEHSTTCRIQPQLIKPPGV</sequence>
<name>A0ACB8AFH7_9AGAM</name>
<gene>
    <name evidence="1" type="ORF">BJ138DRAFT_1084578</name>
</gene>
<dbReference type="EMBL" id="MU267663">
    <property type="protein sequence ID" value="KAH7911935.1"/>
    <property type="molecule type" value="Genomic_DNA"/>
</dbReference>
<accession>A0ACB8AFH7</accession>
<keyword evidence="2" id="KW-1185">Reference proteome</keyword>
<reference evidence="1" key="1">
    <citation type="journal article" date="2021" name="New Phytol.">
        <title>Evolutionary innovations through gain and loss of genes in the ectomycorrhizal Boletales.</title>
        <authorList>
            <person name="Wu G."/>
            <person name="Miyauchi S."/>
            <person name="Morin E."/>
            <person name="Kuo A."/>
            <person name="Drula E."/>
            <person name="Varga T."/>
            <person name="Kohler A."/>
            <person name="Feng B."/>
            <person name="Cao Y."/>
            <person name="Lipzen A."/>
            <person name="Daum C."/>
            <person name="Hundley H."/>
            <person name="Pangilinan J."/>
            <person name="Johnson J."/>
            <person name="Barry K."/>
            <person name="LaButti K."/>
            <person name="Ng V."/>
            <person name="Ahrendt S."/>
            <person name="Min B."/>
            <person name="Choi I.G."/>
            <person name="Park H."/>
            <person name="Plett J.M."/>
            <person name="Magnuson J."/>
            <person name="Spatafora J.W."/>
            <person name="Nagy L.G."/>
            <person name="Henrissat B."/>
            <person name="Grigoriev I.V."/>
            <person name="Yang Z.L."/>
            <person name="Xu J."/>
            <person name="Martin F.M."/>
        </authorList>
    </citation>
    <scope>NUCLEOTIDE SEQUENCE</scope>
    <source>
        <strain evidence="1">ATCC 28755</strain>
    </source>
</reference>